<evidence type="ECO:0000256" key="1">
    <source>
        <dbReference type="SAM" id="MobiDB-lite"/>
    </source>
</evidence>
<organism evidence="2">
    <name type="scientific">Tetraodon nigroviridis</name>
    <name type="common">Spotted green pufferfish</name>
    <name type="synonym">Chelonodon nigroviridis</name>
    <dbReference type="NCBI Taxonomy" id="99883"/>
    <lineage>
        <taxon>Eukaryota</taxon>
        <taxon>Metazoa</taxon>
        <taxon>Chordata</taxon>
        <taxon>Craniata</taxon>
        <taxon>Vertebrata</taxon>
        <taxon>Euteleostomi</taxon>
        <taxon>Actinopterygii</taxon>
        <taxon>Neopterygii</taxon>
        <taxon>Teleostei</taxon>
        <taxon>Neoteleostei</taxon>
        <taxon>Acanthomorphata</taxon>
        <taxon>Eupercaria</taxon>
        <taxon>Tetraodontiformes</taxon>
        <taxon>Tetradontoidea</taxon>
        <taxon>Tetraodontidae</taxon>
        <taxon>Tetraodon</taxon>
    </lineage>
</organism>
<proteinExistence type="predicted"/>
<sequence length="146" mass="16426">MGSREDGAVQEGALVRKQGVTCIQRESPPPPPAAAYSDRDPDDSHAFSHTRDPAVKNKKRSPPSHRSPSSSQRNPHHSSTTDEQESPERLVQKEKLHAELKQVLSKKRSQFRESTCQLAAPEMDAEPTEEQRVSRNLKSCHKKEHM</sequence>
<feature type="region of interest" description="Disordered" evidence="1">
    <location>
        <begin position="1"/>
        <end position="146"/>
    </location>
</feature>
<accession>Q4RFV7</accession>
<reference evidence="2" key="1">
    <citation type="journal article" date="2004" name="Nature">
        <title>Genome duplication in the teleost fish Tetraodon nigroviridis reveals the early vertebrate proto-karyotype.</title>
        <authorList>
            <person name="Jaillon O."/>
            <person name="Aury J.-M."/>
            <person name="Brunet F."/>
            <person name="Petit J.-L."/>
            <person name="Stange-Thomann N."/>
            <person name="Mauceli E."/>
            <person name="Bouneau L."/>
            <person name="Fischer C."/>
            <person name="Ozouf-Costaz C."/>
            <person name="Bernot A."/>
            <person name="Nicaud S."/>
            <person name="Jaffe D."/>
            <person name="Fisher S."/>
            <person name="Lutfalla G."/>
            <person name="Dossat C."/>
            <person name="Segurens B."/>
            <person name="Dasilva C."/>
            <person name="Salanoubat M."/>
            <person name="Levy M."/>
            <person name="Boudet N."/>
            <person name="Castellano S."/>
            <person name="Anthouard V."/>
            <person name="Jubin C."/>
            <person name="Castelli V."/>
            <person name="Katinka M."/>
            <person name="Vacherie B."/>
            <person name="Biemont C."/>
            <person name="Skalli Z."/>
            <person name="Cattolico L."/>
            <person name="Poulain J."/>
            <person name="De Berardinis V."/>
            <person name="Cruaud C."/>
            <person name="Duprat S."/>
            <person name="Brottier P."/>
            <person name="Coutanceau J.-P."/>
            <person name="Gouzy J."/>
            <person name="Parra G."/>
            <person name="Lardier G."/>
            <person name="Chapple C."/>
            <person name="McKernan K.J."/>
            <person name="McEwan P."/>
            <person name="Bosak S."/>
            <person name="Kellis M."/>
            <person name="Volff J.-N."/>
            <person name="Guigo R."/>
            <person name="Zody M.C."/>
            <person name="Mesirov J."/>
            <person name="Lindblad-Toh K."/>
            <person name="Birren B."/>
            <person name="Nusbaum C."/>
            <person name="Kahn D."/>
            <person name="Robinson-Rechavi M."/>
            <person name="Laudet V."/>
            <person name="Schachter V."/>
            <person name="Quetier F."/>
            <person name="Saurin W."/>
            <person name="Scarpelli C."/>
            <person name="Wincker P."/>
            <person name="Lander E.S."/>
            <person name="Weissenbach J."/>
            <person name="Roest Crollius H."/>
        </authorList>
    </citation>
    <scope>NUCLEOTIDE SEQUENCE [LARGE SCALE GENOMIC DNA]</scope>
</reference>
<reference evidence="2" key="2">
    <citation type="submission" date="2004-02" db="EMBL/GenBank/DDBJ databases">
        <authorList>
            <consortium name="Genoscope"/>
            <consortium name="Whitehead Institute Centre for Genome Research"/>
        </authorList>
    </citation>
    <scope>NUCLEOTIDE SEQUENCE</scope>
</reference>
<protein>
    <submittedName>
        <fullName evidence="2">(spotted green pufferfish) hypothetical protein</fullName>
    </submittedName>
</protein>
<comment type="caution">
    <text evidence="2">The sequence shown here is derived from an EMBL/GenBank/DDBJ whole genome shotgun (WGS) entry which is preliminary data.</text>
</comment>
<dbReference type="EMBL" id="CAAE01015113">
    <property type="protein sequence ID" value="CAG12725.1"/>
    <property type="molecule type" value="Genomic_DNA"/>
</dbReference>
<feature type="compositionally biased region" description="Low complexity" evidence="1">
    <location>
        <begin position="64"/>
        <end position="73"/>
    </location>
</feature>
<gene>
    <name evidence="2" type="ORF">GSTENG00035157001</name>
</gene>
<feature type="compositionally biased region" description="Basic and acidic residues" evidence="1">
    <location>
        <begin position="86"/>
        <end position="100"/>
    </location>
</feature>
<evidence type="ECO:0000313" key="2">
    <source>
        <dbReference type="EMBL" id="CAG12725.1"/>
    </source>
</evidence>
<name>Q4RFV7_TETNG</name>
<dbReference type="AlphaFoldDB" id="Q4RFV7"/>
<dbReference type="KEGG" id="tng:GSTEN00035157G001"/>
<feature type="compositionally biased region" description="Basic and acidic residues" evidence="1">
    <location>
        <begin position="37"/>
        <end position="55"/>
    </location>
</feature>